<comment type="caution">
    <text evidence="1">The sequence shown here is derived from an EMBL/GenBank/DDBJ whole genome shotgun (WGS) entry which is preliminary data.</text>
</comment>
<sequence>MPPLKQRRLDAAAEPSHQTSVEEADTRQLDDADYESPKHGEHSSTSVRSELLLVGLVIGVGSATESLPAAATQVDGKDDVNTGHVAVETATRSLKPSNPLVASPAVVQVHPEASGSALLDTGPSYHPGNILPLSTGKPTHESLMLIPSPLYAPFPVPLHMPLSYHPIPPFHLTVPYVIHRHPSLGTGHVGYPYEIYHTPTPFIPVLSYLPPLPPPPPGYPPLPPLPGTPPAPPQVPQPPSLPKPQLPPTRRPHIPPRVPSPPRQPPKSPLPKPSPPVRPAPPKQPISPPRKQPRPPTVRPPPQPLPAPKPVPRPPSVPRPLPKPERKPELPETGPVPLPEDDDETEIADPQSDPPVLSEENNPRREEFPSYYEPDALASQAAAGKVTDATSSTTDNTTSVHGAGDSKAQPEYSVDDSSVVEV</sequence>
<dbReference type="Proteomes" id="UP000821845">
    <property type="component" value="Chromosome 1"/>
</dbReference>
<proteinExistence type="predicted"/>
<keyword evidence="2" id="KW-1185">Reference proteome</keyword>
<evidence type="ECO:0000313" key="1">
    <source>
        <dbReference type="EMBL" id="KAH6945330.1"/>
    </source>
</evidence>
<accession>A0ACB7TET4</accession>
<evidence type="ECO:0000313" key="2">
    <source>
        <dbReference type="Proteomes" id="UP000821845"/>
    </source>
</evidence>
<dbReference type="EMBL" id="CM023481">
    <property type="protein sequence ID" value="KAH6945330.1"/>
    <property type="molecule type" value="Genomic_DNA"/>
</dbReference>
<name>A0ACB7TET4_HYAAI</name>
<gene>
    <name evidence="1" type="ORF">HPB50_007884</name>
</gene>
<organism evidence="1 2">
    <name type="scientific">Hyalomma asiaticum</name>
    <name type="common">Tick</name>
    <dbReference type="NCBI Taxonomy" id="266040"/>
    <lineage>
        <taxon>Eukaryota</taxon>
        <taxon>Metazoa</taxon>
        <taxon>Ecdysozoa</taxon>
        <taxon>Arthropoda</taxon>
        <taxon>Chelicerata</taxon>
        <taxon>Arachnida</taxon>
        <taxon>Acari</taxon>
        <taxon>Parasitiformes</taxon>
        <taxon>Ixodida</taxon>
        <taxon>Ixodoidea</taxon>
        <taxon>Ixodidae</taxon>
        <taxon>Hyalomminae</taxon>
        <taxon>Hyalomma</taxon>
    </lineage>
</organism>
<reference evidence="1" key="1">
    <citation type="submission" date="2020-05" db="EMBL/GenBank/DDBJ databases">
        <title>Large-scale comparative analyses of tick genomes elucidate their genetic diversity and vector capacities.</title>
        <authorList>
            <person name="Jia N."/>
            <person name="Wang J."/>
            <person name="Shi W."/>
            <person name="Du L."/>
            <person name="Sun Y."/>
            <person name="Zhan W."/>
            <person name="Jiang J."/>
            <person name="Wang Q."/>
            <person name="Zhang B."/>
            <person name="Ji P."/>
            <person name="Sakyi L.B."/>
            <person name="Cui X."/>
            <person name="Yuan T."/>
            <person name="Jiang B."/>
            <person name="Yang W."/>
            <person name="Lam T.T.-Y."/>
            <person name="Chang Q."/>
            <person name="Ding S."/>
            <person name="Wang X."/>
            <person name="Zhu J."/>
            <person name="Ruan X."/>
            <person name="Zhao L."/>
            <person name="Wei J."/>
            <person name="Que T."/>
            <person name="Du C."/>
            <person name="Cheng J."/>
            <person name="Dai P."/>
            <person name="Han X."/>
            <person name="Huang E."/>
            <person name="Gao Y."/>
            <person name="Liu J."/>
            <person name="Shao H."/>
            <person name="Ye R."/>
            <person name="Li L."/>
            <person name="Wei W."/>
            <person name="Wang X."/>
            <person name="Wang C."/>
            <person name="Yang T."/>
            <person name="Huo Q."/>
            <person name="Li W."/>
            <person name="Guo W."/>
            <person name="Chen H."/>
            <person name="Zhou L."/>
            <person name="Ni X."/>
            <person name="Tian J."/>
            <person name="Zhou Y."/>
            <person name="Sheng Y."/>
            <person name="Liu T."/>
            <person name="Pan Y."/>
            <person name="Xia L."/>
            <person name="Li J."/>
            <person name="Zhao F."/>
            <person name="Cao W."/>
        </authorList>
    </citation>
    <scope>NUCLEOTIDE SEQUENCE</scope>
    <source>
        <strain evidence="1">Hyas-2018</strain>
    </source>
</reference>
<protein>
    <submittedName>
        <fullName evidence="1">Uncharacterized protein</fullName>
    </submittedName>
</protein>